<feature type="non-terminal residue" evidence="1">
    <location>
        <position position="75"/>
    </location>
</feature>
<reference evidence="1" key="1">
    <citation type="submission" date="2021-06" db="EMBL/GenBank/DDBJ databases">
        <authorList>
            <person name="Kallberg Y."/>
            <person name="Tangrot J."/>
            <person name="Rosling A."/>
        </authorList>
    </citation>
    <scope>NUCLEOTIDE SEQUENCE</scope>
    <source>
        <strain evidence="1">MA461A</strain>
    </source>
</reference>
<evidence type="ECO:0000313" key="2">
    <source>
        <dbReference type="Proteomes" id="UP000789920"/>
    </source>
</evidence>
<accession>A0ACA9R780</accession>
<comment type="caution">
    <text evidence="1">The sequence shown here is derived from an EMBL/GenBank/DDBJ whole genome shotgun (WGS) entry which is preliminary data.</text>
</comment>
<organism evidence="1 2">
    <name type="scientific">Racocetra persica</name>
    <dbReference type="NCBI Taxonomy" id="160502"/>
    <lineage>
        <taxon>Eukaryota</taxon>
        <taxon>Fungi</taxon>
        <taxon>Fungi incertae sedis</taxon>
        <taxon>Mucoromycota</taxon>
        <taxon>Glomeromycotina</taxon>
        <taxon>Glomeromycetes</taxon>
        <taxon>Diversisporales</taxon>
        <taxon>Gigasporaceae</taxon>
        <taxon>Racocetra</taxon>
    </lineage>
</organism>
<sequence length="75" mass="8620">MSYQREYLFPSNQEDFFKNLTSYESNNSFDIGNVLGSSQDTIASEEFFAPLANESEIIKNNVDEIEKKLNSKLET</sequence>
<gene>
    <name evidence="1" type="ORF">RPERSI_LOCUS17459</name>
</gene>
<keyword evidence="2" id="KW-1185">Reference proteome</keyword>
<protein>
    <submittedName>
        <fullName evidence="1">27002_t:CDS:1</fullName>
    </submittedName>
</protein>
<dbReference type="Proteomes" id="UP000789920">
    <property type="component" value="Unassembled WGS sequence"/>
</dbReference>
<name>A0ACA9R780_9GLOM</name>
<evidence type="ECO:0000313" key="1">
    <source>
        <dbReference type="EMBL" id="CAG8780173.1"/>
    </source>
</evidence>
<proteinExistence type="predicted"/>
<dbReference type="EMBL" id="CAJVQC010044753">
    <property type="protein sequence ID" value="CAG8780173.1"/>
    <property type="molecule type" value="Genomic_DNA"/>
</dbReference>